<dbReference type="OrthoDB" id="978645at2"/>
<evidence type="ECO:0008006" key="6">
    <source>
        <dbReference type="Google" id="ProtNLM"/>
    </source>
</evidence>
<evidence type="ECO:0000313" key="3">
    <source>
        <dbReference type="EMBL" id="OWP83303.1"/>
    </source>
</evidence>
<dbReference type="AlphaFoldDB" id="A0A246GGP0"/>
<dbReference type="RefSeq" id="WP_088393931.1">
    <property type="nucleotide sequence ID" value="NZ_JAZGZR010000006.1"/>
</dbReference>
<dbReference type="Proteomes" id="UP000197768">
    <property type="component" value="Unassembled WGS sequence"/>
</dbReference>
<comment type="caution">
    <text evidence="3">The sequence shown here is derived from an EMBL/GenBank/DDBJ whole genome shotgun (WGS) entry which is preliminary data.</text>
</comment>
<reference evidence="3 4" key="1">
    <citation type="journal article" date="2017" name="Infect. Genet. Evol.">
        <title>Comparative genome analysis of fish pathogen Flavobacterium columnare reveals extensive sequence diversity within the species.</title>
        <authorList>
            <person name="Kayansamruaj P."/>
            <person name="Dong H.T."/>
            <person name="Hirono I."/>
            <person name="Kondo H."/>
            <person name="Senapin S."/>
            <person name="Rodkhum C."/>
        </authorList>
    </citation>
    <scope>NUCLEOTIDE SEQUENCE [LARGE SCALE GENOMIC DNA]</scope>
    <source>
        <strain evidence="3 4">1215</strain>
    </source>
</reference>
<protein>
    <recommendedName>
        <fullName evidence="6">Outer membrane protein beta-barrel domain-containing protein</fullName>
    </recommendedName>
</protein>
<sequence>MKKKILTFITLLGITATGIAQDNAIGIRLNENNGFGAEVTFQRDLSKENRIEANLGFKNQGYSRYGGYSYDQREIKLTALYHWVFDIQNGFKWFVGPGAGIGSWNTSSYYSVNNGRYEDKSGVYLIVAANGGVEYNFDFPLRVAVDIRPELYISSEYKDITDRGFGPNIGVSARYRF</sequence>
<feature type="signal peptide" evidence="1">
    <location>
        <begin position="1"/>
        <end position="20"/>
    </location>
</feature>
<dbReference type="Proteomes" id="UP001621813">
    <property type="component" value="Unassembled WGS sequence"/>
</dbReference>
<proteinExistence type="predicted"/>
<evidence type="ECO:0000256" key="1">
    <source>
        <dbReference type="SAM" id="SignalP"/>
    </source>
</evidence>
<dbReference type="EMBL" id="MTCZ01000132">
    <property type="protein sequence ID" value="OWP83303.1"/>
    <property type="molecule type" value="Genomic_DNA"/>
</dbReference>
<gene>
    <name evidence="3" type="ORF">BWK59_11220</name>
    <name evidence="2" type="ORF">V3Q77_03860</name>
</gene>
<reference evidence="2 5" key="2">
    <citation type="submission" date="2024-02" db="EMBL/GenBank/DDBJ databases">
        <title>Comparative Genomic Analysis of Flavobacterium Species Causing Columnaris Disease of Freshwater Fish in Thailand: Insights into Virulence and Resistance Mechanisms.</title>
        <authorList>
            <person name="Nguyen D."/>
            <person name="Chokmangmeepisarn P."/>
            <person name="Khianchaikhan K."/>
            <person name="Morishita M."/>
            <person name="Bunnoy A."/>
            <person name="Rodkhum C."/>
        </authorList>
    </citation>
    <scope>NUCLEOTIDE SEQUENCE [LARGE SCALE GENOMIC DNA]</scope>
    <source>
        <strain evidence="2 5">KCRT2007</strain>
    </source>
</reference>
<name>A0A246GGP0_9FLAO</name>
<feature type="chain" id="PRO_5015075586" description="Outer membrane protein beta-barrel domain-containing protein" evidence="1">
    <location>
        <begin position="21"/>
        <end position="177"/>
    </location>
</feature>
<dbReference type="InterPro" id="IPR011250">
    <property type="entry name" value="OMP/PagP_B-barrel"/>
</dbReference>
<evidence type="ECO:0000313" key="2">
    <source>
        <dbReference type="EMBL" id="MFK7049015.1"/>
    </source>
</evidence>
<dbReference type="EMBL" id="JAZGZR010000006">
    <property type="protein sequence ID" value="MFK7049015.1"/>
    <property type="molecule type" value="Genomic_DNA"/>
</dbReference>
<dbReference type="SUPFAM" id="SSF56925">
    <property type="entry name" value="OMPA-like"/>
    <property type="match status" value="1"/>
</dbReference>
<organism evidence="3 4">
    <name type="scientific">Flavobacterium davisii</name>
    <dbReference type="NCBI Taxonomy" id="2906077"/>
    <lineage>
        <taxon>Bacteria</taxon>
        <taxon>Pseudomonadati</taxon>
        <taxon>Bacteroidota</taxon>
        <taxon>Flavobacteriia</taxon>
        <taxon>Flavobacteriales</taxon>
        <taxon>Flavobacteriaceae</taxon>
        <taxon>Flavobacterium</taxon>
    </lineage>
</organism>
<evidence type="ECO:0000313" key="4">
    <source>
        <dbReference type="Proteomes" id="UP000197768"/>
    </source>
</evidence>
<keyword evidence="1" id="KW-0732">Signal</keyword>
<accession>A0A246GGP0</accession>
<evidence type="ECO:0000313" key="5">
    <source>
        <dbReference type="Proteomes" id="UP001621813"/>
    </source>
</evidence>
<keyword evidence="5" id="KW-1185">Reference proteome</keyword>